<evidence type="ECO:0000313" key="5">
    <source>
        <dbReference type="Proteomes" id="UP000219286"/>
    </source>
</evidence>
<dbReference type="PANTHER" id="PTHR48070:SF6">
    <property type="entry name" value="ESTERASE OVCA2"/>
    <property type="match status" value="1"/>
</dbReference>
<gene>
    <name evidence="4" type="ORF">A9Z42_0064740</name>
</gene>
<dbReference type="GO" id="GO:0005737">
    <property type="term" value="C:cytoplasm"/>
    <property type="evidence" value="ECO:0007669"/>
    <property type="project" value="TreeGrafter"/>
</dbReference>
<dbReference type="AlphaFoldDB" id="A0A2H2ZFH9"/>
<dbReference type="PANTHER" id="PTHR48070">
    <property type="entry name" value="ESTERASE OVCA2"/>
    <property type="match status" value="1"/>
</dbReference>
<proteinExistence type="predicted"/>
<dbReference type="InterPro" id="IPR005645">
    <property type="entry name" value="FSH-like_dom"/>
</dbReference>
<protein>
    <recommendedName>
        <fullName evidence="3">Serine hydrolase domain-containing protein</fullName>
    </recommendedName>
</protein>
<dbReference type="EMBL" id="LFMI01000635">
    <property type="protein sequence ID" value="OTA05763.1"/>
    <property type="molecule type" value="Genomic_DNA"/>
</dbReference>
<name>A0A2H2ZFH9_TRIPA</name>
<accession>A0A2H2ZFH9</accession>
<dbReference type="Proteomes" id="UP000219286">
    <property type="component" value="Unassembled WGS sequence"/>
</dbReference>
<feature type="region of interest" description="Disordered" evidence="2">
    <location>
        <begin position="1"/>
        <end position="22"/>
    </location>
</feature>
<evidence type="ECO:0000256" key="1">
    <source>
        <dbReference type="ARBA" id="ARBA00022801"/>
    </source>
</evidence>
<evidence type="ECO:0000259" key="3">
    <source>
        <dbReference type="Pfam" id="PF03959"/>
    </source>
</evidence>
<organism evidence="4 5">
    <name type="scientific">Trichoderma parareesei</name>
    <name type="common">Filamentous fungus</name>
    <dbReference type="NCBI Taxonomy" id="858221"/>
    <lineage>
        <taxon>Eukaryota</taxon>
        <taxon>Fungi</taxon>
        <taxon>Dikarya</taxon>
        <taxon>Ascomycota</taxon>
        <taxon>Pezizomycotina</taxon>
        <taxon>Sordariomycetes</taxon>
        <taxon>Hypocreomycetidae</taxon>
        <taxon>Hypocreales</taxon>
        <taxon>Hypocreaceae</taxon>
        <taxon>Trichoderma</taxon>
    </lineage>
</organism>
<dbReference type="OrthoDB" id="2094269at2759"/>
<evidence type="ECO:0000313" key="4">
    <source>
        <dbReference type="EMBL" id="OTA05763.1"/>
    </source>
</evidence>
<reference evidence="4 5" key="1">
    <citation type="journal article" date="2015" name="Genome Announc.">
        <title>Genome sequence and annotation of Trichoderma parareesei, the ancestor of the cellulase producer Trichoderma reesei.</title>
        <authorList>
            <person name="Yang D."/>
            <person name="Pomraning K."/>
            <person name="Kopchinskiy A."/>
            <person name="Karimi Aghcheh R."/>
            <person name="Atanasova L."/>
            <person name="Chenthamara K."/>
            <person name="Baker S.E."/>
            <person name="Zhang R."/>
            <person name="Shen Q."/>
            <person name="Freitag M."/>
            <person name="Kubicek C.P."/>
            <person name="Druzhinina I.S."/>
        </authorList>
    </citation>
    <scope>NUCLEOTIDE SEQUENCE [LARGE SCALE GENOMIC DNA]</scope>
    <source>
        <strain evidence="4 5">CBS 125925</strain>
    </source>
</reference>
<keyword evidence="1" id="KW-0378">Hydrolase</keyword>
<dbReference type="InterPro" id="IPR050593">
    <property type="entry name" value="LovG"/>
</dbReference>
<dbReference type="GO" id="GO:0016787">
    <property type="term" value="F:hydrolase activity"/>
    <property type="evidence" value="ECO:0007669"/>
    <property type="project" value="UniProtKB-KW"/>
</dbReference>
<comment type="caution">
    <text evidence="4">The sequence shown here is derived from an EMBL/GenBank/DDBJ whole genome shotgun (WGS) entry which is preliminary data.</text>
</comment>
<sequence length="280" mass="30336">MSSASTPIGTPRPEQQAQKNGAKKEVKILMIHGYTQSGPLFRAKTRALEKLLAKTLSPISLLPVLFYPTAPNRLLPSDYPGFTPAAPQEGGDSYSPNNNNNNNGEEDLPDTWAWFRKDEAHNTYRLFNEGMATIAQSIREAGGIDGVCGFSQGGAMASFVAAALEPARAVPEGPSGDWARQLRDANGGRPVKFAVSWSGFYATGVKELQWLYEPKIATPTLHYIGSLDVVVDESRSRALVERCEDPVVVVHPGGHHVPVSKEWVMPLAGFIRNHVSGSAN</sequence>
<feature type="region of interest" description="Disordered" evidence="2">
    <location>
        <begin position="78"/>
        <end position="107"/>
    </location>
</feature>
<dbReference type="GO" id="GO:0019748">
    <property type="term" value="P:secondary metabolic process"/>
    <property type="evidence" value="ECO:0007669"/>
    <property type="project" value="TreeGrafter"/>
</dbReference>
<evidence type="ECO:0000256" key="2">
    <source>
        <dbReference type="SAM" id="MobiDB-lite"/>
    </source>
</evidence>
<dbReference type="SUPFAM" id="SSF53474">
    <property type="entry name" value="alpha/beta-Hydrolases"/>
    <property type="match status" value="1"/>
</dbReference>
<feature type="compositionally biased region" description="Polar residues" evidence="2">
    <location>
        <begin position="1"/>
        <end position="19"/>
    </location>
</feature>
<dbReference type="GO" id="GO:0005634">
    <property type="term" value="C:nucleus"/>
    <property type="evidence" value="ECO:0007669"/>
    <property type="project" value="TreeGrafter"/>
</dbReference>
<keyword evidence="5" id="KW-1185">Reference proteome</keyword>
<dbReference type="Gene3D" id="3.40.50.1820">
    <property type="entry name" value="alpha/beta hydrolase"/>
    <property type="match status" value="1"/>
</dbReference>
<dbReference type="InterPro" id="IPR029058">
    <property type="entry name" value="AB_hydrolase_fold"/>
</dbReference>
<dbReference type="Pfam" id="PF03959">
    <property type="entry name" value="FSH1"/>
    <property type="match status" value="1"/>
</dbReference>
<feature type="domain" description="Serine hydrolase" evidence="3">
    <location>
        <begin position="24"/>
        <end position="265"/>
    </location>
</feature>